<sequence>MKKVETRGVVCGYRDCDRGDKAEKNLSETPCPLSTEGFQIVQRAKLLKSFSRDPITRVWRVGLFTSEIK</sequence>
<organism evidence="1 2">
    <name type="scientific">Trapa incisa</name>
    <dbReference type="NCBI Taxonomy" id="236973"/>
    <lineage>
        <taxon>Eukaryota</taxon>
        <taxon>Viridiplantae</taxon>
        <taxon>Streptophyta</taxon>
        <taxon>Embryophyta</taxon>
        <taxon>Tracheophyta</taxon>
        <taxon>Spermatophyta</taxon>
        <taxon>Magnoliopsida</taxon>
        <taxon>eudicotyledons</taxon>
        <taxon>Gunneridae</taxon>
        <taxon>Pentapetalae</taxon>
        <taxon>rosids</taxon>
        <taxon>malvids</taxon>
        <taxon>Myrtales</taxon>
        <taxon>Lythraceae</taxon>
        <taxon>Trapa</taxon>
    </lineage>
</organism>
<name>A0AAN7GK86_9MYRT</name>
<dbReference type="Proteomes" id="UP001345219">
    <property type="component" value="Chromosome 10"/>
</dbReference>
<evidence type="ECO:0000313" key="1">
    <source>
        <dbReference type="EMBL" id="KAK4745741.1"/>
    </source>
</evidence>
<proteinExistence type="predicted"/>
<dbReference type="EMBL" id="JAXIOK010000021">
    <property type="protein sequence ID" value="KAK4745741.1"/>
    <property type="molecule type" value="Genomic_DNA"/>
</dbReference>
<reference evidence="1 2" key="1">
    <citation type="journal article" date="2023" name="Hortic Res">
        <title>Pangenome of water caltrop reveals structural variations and asymmetric subgenome divergence after allopolyploidization.</title>
        <authorList>
            <person name="Zhang X."/>
            <person name="Chen Y."/>
            <person name="Wang L."/>
            <person name="Yuan Y."/>
            <person name="Fang M."/>
            <person name="Shi L."/>
            <person name="Lu R."/>
            <person name="Comes H.P."/>
            <person name="Ma Y."/>
            <person name="Chen Y."/>
            <person name="Huang G."/>
            <person name="Zhou Y."/>
            <person name="Zheng Z."/>
            <person name="Qiu Y."/>
        </authorList>
    </citation>
    <scope>NUCLEOTIDE SEQUENCE [LARGE SCALE GENOMIC DNA]</scope>
    <source>
        <tissue evidence="1">Roots</tissue>
    </source>
</reference>
<gene>
    <name evidence="1" type="ORF">SAY87_012053</name>
</gene>
<dbReference type="AlphaFoldDB" id="A0AAN7GK86"/>
<accession>A0AAN7GK86</accession>
<keyword evidence="2" id="KW-1185">Reference proteome</keyword>
<protein>
    <submittedName>
        <fullName evidence="1">Uncharacterized protein</fullName>
    </submittedName>
</protein>
<comment type="caution">
    <text evidence="1">The sequence shown here is derived from an EMBL/GenBank/DDBJ whole genome shotgun (WGS) entry which is preliminary data.</text>
</comment>
<evidence type="ECO:0000313" key="2">
    <source>
        <dbReference type="Proteomes" id="UP001345219"/>
    </source>
</evidence>